<reference evidence="2 3" key="1">
    <citation type="journal article" date="2013" name="BMC Genomics">
        <title>Genome sequencing and comparative genomics of honey bee microsporidia, Nosema apis reveal novel insights into host-parasite interactions.</title>
        <authorList>
            <person name="Chen Yp."/>
            <person name="Pettis J.S."/>
            <person name="Zhao Y."/>
            <person name="Liu X."/>
            <person name="Tallon L.J."/>
            <person name="Sadzewicz L.D."/>
            <person name="Li R."/>
            <person name="Zheng H."/>
            <person name="Huang S."/>
            <person name="Zhang X."/>
            <person name="Hamilton M.C."/>
            <person name="Pernal S.F."/>
            <person name="Melathopoulos A.P."/>
            <person name="Yan X."/>
            <person name="Evans J.D."/>
        </authorList>
    </citation>
    <scope>NUCLEOTIDE SEQUENCE [LARGE SCALE GENOMIC DNA]</scope>
    <source>
        <strain evidence="2 3">BRL 01</strain>
    </source>
</reference>
<dbReference type="Gene3D" id="1.25.40.10">
    <property type="entry name" value="Tetratricopeptide repeat domain"/>
    <property type="match status" value="1"/>
</dbReference>
<protein>
    <submittedName>
        <fullName evidence="2">Skt5-like protein</fullName>
    </submittedName>
</protein>
<dbReference type="SUPFAM" id="SSF81901">
    <property type="entry name" value="HCP-like"/>
    <property type="match status" value="1"/>
</dbReference>
<keyword evidence="3" id="KW-1185">Reference proteome</keyword>
<dbReference type="OrthoDB" id="272077at2759"/>
<dbReference type="InterPro" id="IPR051726">
    <property type="entry name" value="Chitin_Synth_Reg"/>
</dbReference>
<dbReference type="PANTHER" id="PTHR46430">
    <property type="entry name" value="PROTEIN SKT5-RELATED"/>
    <property type="match status" value="1"/>
</dbReference>
<dbReference type="AlphaFoldDB" id="T0MHM6"/>
<dbReference type="VEuPathDB" id="MicrosporidiaDB:NAPIS_ORF01969"/>
<dbReference type="Pfam" id="PF08238">
    <property type="entry name" value="Sel1"/>
    <property type="match status" value="5"/>
</dbReference>
<dbReference type="Proteomes" id="UP000053780">
    <property type="component" value="Unassembled WGS sequence"/>
</dbReference>
<dbReference type="SMART" id="SM00671">
    <property type="entry name" value="SEL1"/>
    <property type="match status" value="5"/>
</dbReference>
<accession>T0MHM6</accession>
<name>T0MHM6_9MICR</name>
<proteinExistence type="predicted"/>
<evidence type="ECO:0000256" key="1">
    <source>
        <dbReference type="ARBA" id="ARBA00022737"/>
    </source>
</evidence>
<sequence>MGGEDGYSRALYFYRCSAKLGCVYGMHTYGSILLRGELNTEKEFNVGLFYLKLATKKANQKYPYPFYDLAQIYESFNTCNDIEPDDDYAFRLYEKGASLGCPNSQFKVGKCYETGDLFRKKDIRLAVEYFTKASENGHVDAQFIMYKYNITNLYNGSDPDYVSAYNFALKAASRAHPDAAFGLGELIEKGLGVKKNQLRSLWWYDIANVLGCKKASKRLKILRDEVYKKNTGPSHRRSIWSCFLCRN</sequence>
<gene>
    <name evidence="2" type="ORF">NAPIS_ORF01969</name>
</gene>
<dbReference type="InterPro" id="IPR011990">
    <property type="entry name" value="TPR-like_helical_dom_sf"/>
</dbReference>
<dbReference type="HOGENOM" id="CLU_1124838_0_0_1"/>
<keyword evidence="1" id="KW-0677">Repeat</keyword>
<evidence type="ECO:0000313" key="3">
    <source>
        <dbReference type="Proteomes" id="UP000053780"/>
    </source>
</evidence>
<organism evidence="2 3">
    <name type="scientific">Vairimorpha apis BRL 01</name>
    <dbReference type="NCBI Taxonomy" id="1037528"/>
    <lineage>
        <taxon>Eukaryota</taxon>
        <taxon>Fungi</taxon>
        <taxon>Fungi incertae sedis</taxon>
        <taxon>Microsporidia</taxon>
        <taxon>Nosematidae</taxon>
        <taxon>Vairimorpha</taxon>
    </lineage>
</organism>
<dbReference type="EMBL" id="KE647285">
    <property type="protein sequence ID" value="EQB60460.1"/>
    <property type="molecule type" value="Genomic_DNA"/>
</dbReference>
<evidence type="ECO:0000313" key="2">
    <source>
        <dbReference type="EMBL" id="EQB60460.1"/>
    </source>
</evidence>
<dbReference type="InterPro" id="IPR006597">
    <property type="entry name" value="Sel1-like"/>
</dbReference>